<feature type="chain" id="PRO_5045146087" description="Squalene cyclase C-terminal domain-containing protein" evidence="4">
    <location>
        <begin position="30"/>
        <end position="434"/>
    </location>
</feature>
<organism evidence="6 7">
    <name type="scientific">Actinacidiphila epipremni</name>
    <dbReference type="NCBI Taxonomy" id="2053013"/>
    <lineage>
        <taxon>Bacteria</taxon>
        <taxon>Bacillati</taxon>
        <taxon>Actinomycetota</taxon>
        <taxon>Actinomycetes</taxon>
        <taxon>Kitasatosporales</taxon>
        <taxon>Streptomycetaceae</taxon>
        <taxon>Actinacidiphila</taxon>
    </lineage>
</organism>
<keyword evidence="3" id="KW-1133">Transmembrane helix</keyword>
<proteinExistence type="predicted"/>
<keyword evidence="3" id="KW-0812">Transmembrane</keyword>
<evidence type="ECO:0000313" key="6">
    <source>
        <dbReference type="EMBL" id="NJP42337.1"/>
    </source>
</evidence>
<evidence type="ECO:0000259" key="5">
    <source>
        <dbReference type="Pfam" id="PF13243"/>
    </source>
</evidence>
<feature type="compositionally biased region" description="Low complexity" evidence="2">
    <location>
        <begin position="28"/>
        <end position="55"/>
    </location>
</feature>
<dbReference type="SUPFAM" id="SSF48239">
    <property type="entry name" value="Terpenoid cyclases/Protein prenyltransferases"/>
    <property type="match status" value="1"/>
</dbReference>
<keyword evidence="7" id="KW-1185">Reference proteome</keyword>
<feature type="domain" description="Squalene cyclase C-terminal" evidence="5">
    <location>
        <begin position="86"/>
        <end position="162"/>
    </location>
</feature>
<feature type="transmembrane region" description="Helical" evidence="3">
    <location>
        <begin position="409"/>
        <end position="428"/>
    </location>
</feature>
<evidence type="ECO:0000256" key="1">
    <source>
        <dbReference type="ARBA" id="ARBA00022723"/>
    </source>
</evidence>
<evidence type="ECO:0000313" key="7">
    <source>
        <dbReference type="Proteomes" id="UP000734511"/>
    </source>
</evidence>
<name>A0ABX0ZHR5_9ACTN</name>
<keyword evidence="1" id="KW-0479">Metal-binding</keyword>
<protein>
    <recommendedName>
        <fullName evidence="5">Squalene cyclase C-terminal domain-containing protein</fullName>
    </recommendedName>
</protein>
<keyword evidence="4" id="KW-0732">Signal</keyword>
<comment type="caution">
    <text evidence="6">The sequence shown here is derived from an EMBL/GenBank/DDBJ whole genome shotgun (WGS) entry which is preliminary data.</text>
</comment>
<dbReference type="Gene3D" id="1.50.10.20">
    <property type="match status" value="1"/>
</dbReference>
<evidence type="ECO:0000256" key="2">
    <source>
        <dbReference type="SAM" id="MobiDB-lite"/>
    </source>
</evidence>
<feature type="region of interest" description="Disordered" evidence="2">
    <location>
        <begin position="385"/>
        <end position="404"/>
    </location>
</feature>
<dbReference type="RefSeq" id="WP_167981165.1">
    <property type="nucleotide sequence ID" value="NZ_JAATEJ010000001.1"/>
</dbReference>
<dbReference type="Proteomes" id="UP000734511">
    <property type="component" value="Unassembled WGS sequence"/>
</dbReference>
<dbReference type="InterPro" id="IPR008930">
    <property type="entry name" value="Terpenoid_cyclase/PrenylTrfase"/>
</dbReference>
<dbReference type="EMBL" id="JAATEJ010000001">
    <property type="protein sequence ID" value="NJP42337.1"/>
    <property type="molecule type" value="Genomic_DNA"/>
</dbReference>
<feature type="signal peptide" evidence="4">
    <location>
        <begin position="1"/>
        <end position="29"/>
    </location>
</feature>
<accession>A0ABX0ZHR5</accession>
<dbReference type="InterPro" id="IPR006311">
    <property type="entry name" value="TAT_signal"/>
</dbReference>
<dbReference type="PROSITE" id="PS51318">
    <property type="entry name" value="TAT"/>
    <property type="match status" value="1"/>
</dbReference>
<keyword evidence="3" id="KW-0472">Membrane</keyword>
<gene>
    <name evidence="6" type="ORF">HCN08_02740</name>
</gene>
<dbReference type="Pfam" id="PF13243">
    <property type="entry name" value="SQHop_cyclase_C"/>
    <property type="match status" value="1"/>
</dbReference>
<evidence type="ECO:0000256" key="4">
    <source>
        <dbReference type="SAM" id="SignalP"/>
    </source>
</evidence>
<reference evidence="6 7" key="1">
    <citation type="submission" date="2020-03" db="EMBL/GenBank/DDBJ databases">
        <title>WGS of actinomycetes isolated from Thailand.</title>
        <authorList>
            <person name="Thawai C."/>
        </authorList>
    </citation>
    <scope>NUCLEOTIDE SEQUENCE [LARGE SCALE GENOMIC DNA]</scope>
    <source>
        <strain evidence="6 7">PRB2-1</strain>
    </source>
</reference>
<evidence type="ECO:0000256" key="3">
    <source>
        <dbReference type="SAM" id="Phobius"/>
    </source>
</evidence>
<dbReference type="InterPro" id="IPR032696">
    <property type="entry name" value="SQ_cyclase_C"/>
</dbReference>
<sequence length="434" mass="43391">MPLRRRAALLATAASTLAALTALGGPAQAASADPAPTATGTATGTAAAAPAPTRADLYGAGDPTYDGVWRQSYAIRAVNRSGYFASTSAVGWLLAQQCADGGWPSYRPDTAKPCDPKTEDTNATGEAVDTLRAMSPGGASRQALDRGQAWLRTVQNADGGWSYNPGGPSDPDSTAIALGALGEDAAMKAGAKGRSPYEALRAFQFGCAAKAADRGAFGYPGTDGKLAPNAKATADALSGMAAANLTTYTETESAPPTPKAADCTADPKAYDTLDPHAAAFAAADWLAAQLRAGGGHLDAVTPGSDTPTPDYGTTADAAAALAVLRPADAKAAYTWLAANAGAWAKGNPAALAQLIFAADAVQGGRTLAGGADPVAQLIALGPAPTKRPTGAMTKADSDKGDASSSSTTWIIVGAVFVASAGAGILLSGRKRRRA</sequence>
<feature type="region of interest" description="Disordered" evidence="2">
    <location>
        <begin position="28"/>
        <end position="57"/>
    </location>
</feature>